<feature type="region of interest" description="Disordered" evidence="1">
    <location>
        <begin position="1"/>
        <end position="40"/>
    </location>
</feature>
<dbReference type="AlphaFoldDB" id="A0A9N7U6T3"/>
<gene>
    <name evidence="2" type="ORF">PLEPLA_LOCUS13172</name>
</gene>
<protein>
    <submittedName>
        <fullName evidence="2">Uncharacterized protein</fullName>
    </submittedName>
</protein>
<name>A0A9N7U6T3_PLEPL</name>
<dbReference type="EMBL" id="CADEAL010000788">
    <property type="protein sequence ID" value="CAB1425242.1"/>
    <property type="molecule type" value="Genomic_DNA"/>
</dbReference>
<keyword evidence="3" id="KW-1185">Reference proteome</keyword>
<feature type="compositionally biased region" description="Basic residues" evidence="1">
    <location>
        <begin position="1"/>
        <end position="11"/>
    </location>
</feature>
<organism evidence="2 3">
    <name type="scientific">Pleuronectes platessa</name>
    <name type="common">European plaice</name>
    <dbReference type="NCBI Taxonomy" id="8262"/>
    <lineage>
        <taxon>Eukaryota</taxon>
        <taxon>Metazoa</taxon>
        <taxon>Chordata</taxon>
        <taxon>Craniata</taxon>
        <taxon>Vertebrata</taxon>
        <taxon>Euteleostomi</taxon>
        <taxon>Actinopterygii</taxon>
        <taxon>Neopterygii</taxon>
        <taxon>Teleostei</taxon>
        <taxon>Neoteleostei</taxon>
        <taxon>Acanthomorphata</taxon>
        <taxon>Carangaria</taxon>
        <taxon>Pleuronectiformes</taxon>
        <taxon>Pleuronectoidei</taxon>
        <taxon>Pleuronectidae</taxon>
        <taxon>Pleuronectes</taxon>
    </lineage>
</organism>
<evidence type="ECO:0000313" key="2">
    <source>
        <dbReference type="EMBL" id="CAB1425242.1"/>
    </source>
</evidence>
<comment type="caution">
    <text evidence="2">The sequence shown here is derived from an EMBL/GenBank/DDBJ whole genome shotgun (WGS) entry which is preliminary data.</text>
</comment>
<sequence>MKRRRRRRRRPQNTAPSENKITARGPEQRREKRRERGRGARVEINNMLRAADSILSGPEESTGRGKARLYVLCVGFAGRTSSFYLSAIIHLQKNGIPVRPVFSDWLAGSGVGMLGDVVHPSGPPSFCVSHRRFWLRPESERHSRL</sequence>
<proteinExistence type="predicted"/>
<accession>A0A9N7U6T3</accession>
<dbReference type="Proteomes" id="UP001153269">
    <property type="component" value="Unassembled WGS sequence"/>
</dbReference>
<evidence type="ECO:0000313" key="3">
    <source>
        <dbReference type="Proteomes" id="UP001153269"/>
    </source>
</evidence>
<reference evidence="2" key="1">
    <citation type="submission" date="2020-03" db="EMBL/GenBank/DDBJ databases">
        <authorList>
            <person name="Weist P."/>
        </authorList>
    </citation>
    <scope>NUCLEOTIDE SEQUENCE</scope>
</reference>
<evidence type="ECO:0000256" key="1">
    <source>
        <dbReference type="SAM" id="MobiDB-lite"/>
    </source>
</evidence>